<dbReference type="PaxDb" id="882-DVU_2190"/>
<organism evidence="1 2">
    <name type="scientific">Nitratidesulfovibrio vulgaris (strain ATCC 29579 / DSM 644 / CCUG 34227 / NCIMB 8303 / VKM B-1760 / Hildenborough)</name>
    <name type="common">Desulfovibrio vulgaris</name>
    <dbReference type="NCBI Taxonomy" id="882"/>
    <lineage>
        <taxon>Bacteria</taxon>
        <taxon>Pseudomonadati</taxon>
        <taxon>Thermodesulfobacteriota</taxon>
        <taxon>Desulfovibrionia</taxon>
        <taxon>Desulfovibrionales</taxon>
        <taxon>Desulfovibrionaceae</taxon>
        <taxon>Nitratidesulfovibrio</taxon>
    </lineage>
</organism>
<accession>Q72A07</accession>
<keyword evidence="2" id="KW-1185">Reference proteome</keyword>
<name>Q72A07_NITV2</name>
<dbReference type="EnsemblBacteria" id="AAS96663">
    <property type="protein sequence ID" value="AAS96663"/>
    <property type="gene ID" value="DVU_2190"/>
</dbReference>
<dbReference type="KEGG" id="dvu:DVU_2190"/>
<evidence type="ECO:0000313" key="2">
    <source>
        <dbReference type="Proteomes" id="UP000002194"/>
    </source>
</evidence>
<sequence>MNDAQLLEQLVSKLGGLRAAEELGVSRRQLYRLQSSGRMTQTQRRLARLLLEHIELPQGDACHA</sequence>
<dbReference type="AlphaFoldDB" id="Q72A07"/>
<dbReference type="SMR" id="Q72A07"/>
<reference evidence="1 2" key="1">
    <citation type="journal article" date="2004" name="Nat. Biotechnol.">
        <title>The genome sequence of the anaerobic, sulfate-reducing bacterium Desulfovibrio vulgaris Hildenborough.</title>
        <authorList>
            <person name="Heidelberg J.F."/>
            <person name="Seshadri R."/>
            <person name="Haveman S.A."/>
            <person name="Hemme C.L."/>
            <person name="Paulsen I.T."/>
            <person name="Kolonay J.F."/>
            <person name="Eisen J.A."/>
            <person name="Ward N."/>
            <person name="Methe B."/>
            <person name="Brinkac L.M."/>
            <person name="Daugherty S.C."/>
            <person name="Deboy R.T."/>
            <person name="Dodson R.J."/>
            <person name="Durkin A.S."/>
            <person name="Madupu R."/>
            <person name="Nelson W.C."/>
            <person name="Sullivan S.A."/>
            <person name="Fouts D."/>
            <person name="Haft D.H."/>
            <person name="Selengut J."/>
            <person name="Peterson J.D."/>
            <person name="Davidsen T.M."/>
            <person name="Zafar N."/>
            <person name="Zhou L."/>
            <person name="Radune D."/>
            <person name="Dimitrov G."/>
            <person name="Hance M."/>
            <person name="Tran K."/>
            <person name="Khouri H."/>
            <person name="Gill J."/>
            <person name="Utterback T.R."/>
            <person name="Feldblyum T.V."/>
            <person name="Wall J.D."/>
            <person name="Voordouw G."/>
            <person name="Fraser C.M."/>
        </authorList>
    </citation>
    <scope>NUCLEOTIDE SEQUENCE [LARGE SCALE GENOMIC DNA]</scope>
    <source>
        <strain evidence="2">ATCC 29579 / DSM 644 / NCIMB 8303 / VKM B-1760 / Hildenborough</strain>
    </source>
</reference>
<dbReference type="Proteomes" id="UP000002194">
    <property type="component" value="Chromosome"/>
</dbReference>
<dbReference type="EMBL" id="AE017285">
    <property type="protein sequence ID" value="AAS96663.1"/>
    <property type="molecule type" value="Genomic_DNA"/>
</dbReference>
<evidence type="ECO:0000313" key="1">
    <source>
        <dbReference type="EMBL" id="AAS96663.1"/>
    </source>
</evidence>
<protein>
    <submittedName>
        <fullName evidence="1">Transcriptional regulator, putative</fullName>
    </submittedName>
</protein>
<proteinExistence type="predicted"/>
<dbReference type="HOGENOM" id="CLU_2860489_0_0_7"/>
<dbReference type="STRING" id="882.DVU_2190"/>
<gene>
    <name evidence="1" type="ordered locus">DVU_2190</name>
</gene>